<dbReference type="STRING" id="400682.A0A1X7UQ19"/>
<evidence type="ECO:0000256" key="6">
    <source>
        <dbReference type="ARBA" id="ARBA00022801"/>
    </source>
</evidence>
<keyword evidence="4" id="KW-0540">Nuclease</keyword>
<protein>
    <submittedName>
        <fullName evidence="10">Uncharacterized protein</fullName>
    </submittedName>
</protein>
<dbReference type="AlphaFoldDB" id="A0A1X7UQ19"/>
<dbReference type="GO" id="GO:0005634">
    <property type="term" value="C:nucleus"/>
    <property type="evidence" value="ECO:0007669"/>
    <property type="project" value="UniProtKB-SubCell"/>
</dbReference>
<dbReference type="PANTHER" id="PTHR22930:SF85">
    <property type="entry name" value="GH03217P-RELATED"/>
    <property type="match status" value="1"/>
</dbReference>
<keyword evidence="6" id="KW-0378">Hydrolase</keyword>
<evidence type="ECO:0000256" key="2">
    <source>
        <dbReference type="ARBA" id="ARBA00004123"/>
    </source>
</evidence>
<proteinExistence type="inferred from homology"/>
<dbReference type="EnsemblMetazoa" id="Aqu2.1.29507_001">
    <property type="protein sequence ID" value="Aqu2.1.29507_001"/>
    <property type="gene ID" value="Aqu2.1.29507"/>
</dbReference>
<evidence type="ECO:0000256" key="1">
    <source>
        <dbReference type="ARBA" id="ARBA00001968"/>
    </source>
</evidence>
<name>A0A1X7UQ19_AMPQE</name>
<comment type="similarity">
    <text evidence="3">Belongs to the HARBI1 family.</text>
</comment>
<evidence type="ECO:0000259" key="9">
    <source>
        <dbReference type="Pfam" id="PF26138"/>
    </source>
</evidence>
<dbReference type="Pfam" id="PF26138">
    <property type="entry name" value="DUF8040"/>
    <property type="match status" value="1"/>
</dbReference>
<dbReference type="OrthoDB" id="5983017at2759"/>
<dbReference type="GO" id="GO:0016787">
    <property type="term" value="F:hydrolase activity"/>
    <property type="evidence" value="ECO:0007669"/>
    <property type="project" value="UniProtKB-KW"/>
</dbReference>
<feature type="domain" description="DUF8040" evidence="9">
    <location>
        <begin position="81"/>
        <end position="164"/>
    </location>
</feature>
<dbReference type="Pfam" id="PF13359">
    <property type="entry name" value="DDE_Tnp_4"/>
    <property type="match status" value="1"/>
</dbReference>
<dbReference type="InterPro" id="IPR058353">
    <property type="entry name" value="DUF8040"/>
</dbReference>
<dbReference type="eggNOG" id="KOG4585">
    <property type="taxonomic scope" value="Eukaryota"/>
</dbReference>
<dbReference type="InParanoid" id="A0A1X7UQ19"/>
<keyword evidence="7" id="KW-0539">Nucleus</keyword>
<comment type="subcellular location">
    <subcellularLocation>
        <location evidence="2">Nucleus</location>
    </subcellularLocation>
</comment>
<dbReference type="OMA" id="NKWIMEV"/>
<feature type="domain" description="DDE Tnp4" evidence="8">
    <location>
        <begin position="199"/>
        <end position="262"/>
    </location>
</feature>
<dbReference type="GO" id="GO:0046872">
    <property type="term" value="F:metal ion binding"/>
    <property type="evidence" value="ECO:0007669"/>
    <property type="project" value="UniProtKB-KW"/>
</dbReference>
<evidence type="ECO:0000256" key="5">
    <source>
        <dbReference type="ARBA" id="ARBA00022723"/>
    </source>
</evidence>
<accession>A0A1X7UQ19</accession>
<evidence type="ECO:0000256" key="3">
    <source>
        <dbReference type="ARBA" id="ARBA00006958"/>
    </source>
</evidence>
<organism evidence="10">
    <name type="scientific">Amphimedon queenslandica</name>
    <name type="common">Sponge</name>
    <dbReference type="NCBI Taxonomy" id="400682"/>
    <lineage>
        <taxon>Eukaryota</taxon>
        <taxon>Metazoa</taxon>
        <taxon>Porifera</taxon>
        <taxon>Demospongiae</taxon>
        <taxon>Heteroscleromorpha</taxon>
        <taxon>Haplosclerida</taxon>
        <taxon>Niphatidae</taxon>
        <taxon>Amphimedon</taxon>
    </lineage>
</organism>
<evidence type="ECO:0000313" key="10">
    <source>
        <dbReference type="EnsemblMetazoa" id="Aqu2.1.29507_001"/>
    </source>
</evidence>
<dbReference type="InterPro" id="IPR027806">
    <property type="entry name" value="HARBI1_dom"/>
</dbReference>
<reference evidence="10" key="1">
    <citation type="submission" date="2017-05" db="UniProtKB">
        <authorList>
            <consortium name="EnsemblMetazoa"/>
        </authorList>
    </citation>
    <scope>IDENTIFICATION</scope>
</reference>
<evidence type="ECO:0000256" key="7">
    <source>
        <dbReference type="ARBA" id="ARBA00023242"/>
    </source>
</evidence>
<keyword evidence="5" id="KW-0479">Metal-binding</keyword>
<dbReference type="GO" id="GO:0004518">
    <property type="term" value="F:nuclease activity"/>
    <property type="evidence" value="ECO:0007669"/>
    <property type="project" value="UniProtKB-KW"/>
</dbReference>
<sequence length="273" mass="32086">MEVQLMKQILMKKQAYHHSTVRYSFLKRLRRFRLMQKRKKSIFLILILVTTLSSQLHVERSLWVKERQSNFWQYIVNRTFNNKDWYENFRMRKETFMYLCKELDKEVRKKDTHLRCAITVELRVAITIWFLSTGTPYRVLAHLFGVSRSSICLIIRQVCTAIVKVLMRKYIKYPSGSALISVIDGFKAKCGFPNCGGAIDGSHIPISSPVEFHSDYYNRKGWYSMIIQAVADHKYRFLDIYIGWPGSVHDARVFVNSPIYNKGMDGNLFNGLT</sequence>
<evidence type="ECO:0000256" key="4">
    <source>
        <dbReference type="ARBA" id="ARBA00022722"/>
    </source>
</evidence>
<dbReference type="PANTHER" id="PTHR22930">
    <property type="match status" value="1"/>
</dbReference>
<comment type="cofactor">
    <cofactor evidence="1">
        <name>a divalent metal cation</name>
        <dbReference type="ChEBI" id="CHEBI:60240"/>
    </cofactor>
</comment>
<evidence type="ECO:0000259" key="8">
    <source>
        <dbReference type="Pfam" id="PF13359"/>
    </source>
</evidence>
<dbReference type="InterPro" id="IPR045249">
    <property type="entry name" value="HARBI1-like"/>
</dbReference>